<name>A0AAN8FGR2_TRICO</name>
<feature type="region of interest" description="Disordered" evidence="1">
    <location>
        <begin position="1"/>
        <end position="20"/>
    </location>
</feature>
<evidence type="ECO:0000313" key="3">
    <source>
        <dbReference type="Proteomes" id="UP001331761"/>
    </source>
</evidence>
<reference evidence="2 3" key="1">
    <citation type="submission" date="2019-10" db="EMBL/GenBank/DDBJ databases">
        <title>Assembly and Annotation for the nematode Trichostrongylus colubriformis.</title>
        <authorList>
            <person name="Martin J."/>
        </authorList>
    </citation>
    <scope>NUCLEOTIDE SEQUENCE [LARGE SCALE GENOMIC DNA]</scope>
    <source>
        <strain evidence="2">G859</strain>
        <tissue evidence="2">Whole worm</tissue>
    </source>
</reference>
<gene>
    <name evidence="2" type="ORF">GCK32_020570</name>
</gene>
<organism evidence="2 3">
    <name type="scientific">Trichostrongylus colubriformis</name>
    <name type="common">Black scour worm</name>
    <dbReference type="NCBI Taxonomy" id="6319"/>
    <lineage>
        <taxon>Eukaryota</taxon>
        <taxon>Metazoa</taxon>
        <taxon>Ecdysozoa</taxon>
        <taxon>Nematoda</taxon>
        <taxon>Chromadorea</taxon>
        <taxon>Rhabditida</taxon>
        <taxon>Rhabditina</taxon>
        <taxon>Rhabditomorpha</taxon>
        <taxon>Strongyloidea</taxon>
        <taxon>Trichostrongylidae</taxon>
        <taxon>Trichostrongylus</taxon>
    </lineage>
</organism>
<feature type="region of interest" description="Disordered" evidence="1">
    <location>
        <begin position="51"/>
        <end position="98"/>
    </location>
</feature>
<evidence type="ECO:0000313" key="2">
    <source>
        <dbReference type="EMBL" id="KAK5976835.1"/>
    </source>
</evidence>
<proteinExistence type="predicted"/>
<protein>
    <submittedName>
        <fullName evidence="2">Uncharacterized protein</fullName>
    </submittedName>
</protein>
<sequence>YSKSAERHAQAHNADDPFGDAPIDLNCETAFCERLSEDINYPRDRNLVRSTLRKRGAHSYPHATTSRGRGPQGRTRGGGRGGFVDRGRGSGLKRSWQGQVRDPGELLTASYSLETLMAVEFTSDLSIEQLGDEMAKAMGERDPRTVKSIVRACGVDKVCEVIKNT</sequence>
<feature type="compositionally biased region" description="Basic and acidic residues" evidence="1">
    <location>
        <begin position="1"/>
        <end position="15"/>
    </location>
</feature>
<dbReference type="Proteomes" id="UP001331761">
    <property type="component" value="Unassembled WGS sequence"/>
</dbReference>
<dbReference type="AlphaFoldDB" id="A0AAN8FGR2"/>
<accession>A0AAN8FGR2</accession>
<keyword evidence="3" id="KW-1185">Reference proteome</keyword>
<evidence type="ECO:0000256" key="1">
    <source>
        <dbReference type="SAM" id="MobiDB-lite"/>
    </source>
</evidence>
<feature type="non-terminal residue" evidence="2">
    <location>
        <position position="165"/>
    </location>
</feature>
<feature type="non-terminal residue" evidence="2">
    <location>
        <position position="1"/>
    </location>
</feature>
<dbReference type="EMBL" id="WIXE01011316">
    <property type="protein sequence ID" value="KAK5976835.1"/>
    <property type="molecule type" value="Genomic_DNA"/>
</dbReference>
<comment type="caution">
    <text evidence="2">The sequence shown here is derived from an EMBL/GenBank/DDBJ whole genome shotgun (WGS) entry which is preliminary data.</text>
</comment>